<evidence type="ECO:0000313" key="1">
    <source>
        <dbReference type="EMBL" id="KTB48281.1"/>
    </source>
</evidence>
<organism evidence="1 2">
    <name type="scientific">Dehalogenimonas alkenigignens</name>
    <dbReference type="NCBI Taxonomy" id="1217799"/>
    <lineage>
        <taxon>Bacteria</taxon>
        <taxon>Bacillati</taxon>
        <taxon>Chloroflexota</taxon>
        <taxon>Dehalococcoidia</taxon>
        <taxon>Dehalococcoidales</taxon>
        <taxon>Dehalococcoidaceae</taxon>
        <taxon>Dehalogenimonas</taxon>
    </lineage>
</organism>
<comment type="caution">
    <text evidence="1">The sequence shown here is derived from an EMBL/GenBank/DDBJ whole genome shotgun (WGS) entry which is preliminary data.</text>
</comment>
<name>A0A0W0GI86_9CHLR</name>
<dbReference type="STRING" id="1217799.DEALK_11260"/>
<accession>A0A0W0GI86</accession>
<dbReference type="RefSeq" id="WP_165802744.1">
    <property type="nucleotide sequence ID" value="NZ_KQ758903.1"/>
</dbReference>
<gene>
    <name evidence="1" type="ORF">DEALK_11260</name>
</gene>
<evidence type="ECO:0000313" key="2">
    <source>
        <dbReference type="Proteomes" id="UP000053947"/>
    </source>
</evidence>
<protein>
    <submittedName>
        <fullName evidence="1">Uncharacterized protein</fullName>
    </submittedName>
</protein>
<sequence>MMILLWILCIASILGSALYLVLERQAAAYNRAVPPWPDACPPIEPYLEGGFGRRS</sequence>
<reference evidence="1 2" key="1">
    <citation type="submission" date="2015-06" db="EMBL/GenBank/DDBJ databases">
        <title>Genome sequence of the organohalide-respiring Dehalogenimonas alkenigignens type strain (IP3-3T).</title>
        <authorList>
            <person name="Key T.A."/>
            <person name="Richmond D.P."/>
            <person name="Bowman K.S."/>
            <person name="Cho Y.-J."/>
            <person name="Chun J."/>
            <person name="da Costa M.S."/>
            <person name="Rainey F.A."/>
            <person name="Moe W.M."/>
        </authorList>
    </citation>
    <scope>NUCLEOTIDE SEQUENCE [LARGE SCALE GENOMIC DNA]</scope>
    <source>
        <strain evidence="1 2">IP3-3</strain>
    </source>
</reference>
<dbReference type="AlphaFoldDB" id="A0A0W0GI86"/>
<keyword evidence="2" id="KW-1185">Reference proteome</keyword>
<proteinExistence type="predicted"/>
<dbReference type="EMBL" id="LFDV01000002">
    <property type="protein sequence ID" value="KTB48281.1"/>
    <property type="molecule type" value="Genomic_DNA"/>
</dbReference>
<dbReference type="Proteomes" id="UP000053947">
    <property type="component" value="Unassembled WGS sequence"/>
</dbReference>